<keyword evidence="2" id="KW-0134">Cell wall</keyword>
<evidence type="ECO:0000256" key="5">
    <source>
        <dbReference type="ARBA" id="ARBA00023180"/>
    </source>
</evidence>
<sequence length="604" mass="66079">MRKVNYWKTLLVVLCTGCIFAACGDDDDENPFTGVDNNFLSFSLESNENVWKATIIDNEITVTVPEGTSLDGAQASYTLSEQATVNPNPSSVTAWGEEQQFTVTSYNGTTRTYKYTVRYSAVSEIGTFILNSQADVDALADHHVTVIEGSLSIATVENTEDPVINLNGLAKITEVMDDITIGQYYKGENLAGLAKLEKVGSISMRNNSSLTEFALPNLLSIRGELFIANPAENNITSIKCPQLTTILKQCYIQAPNLKSLNLNSLESIPGKGDNSDGDGTFSLYGSQLVSLDLPVLKQVGKKFTLSLGTKHPELTQINLPELISCKEVSIGYADKLETISLPKLSTLSSFSITSCAKFSKLNETIAPSNLEKLSVSHCPSVTELDASQKDINSISITYVDNNFVLKGKEEMGSYAFTGYQLPKTEGISTFASLTVTTPLTNVELSGIKQVTGELSFQATANVTLESVSMPDLETVGKFATGNDNKRCNFPKLTRVTERLYINIEKTVTDLSYLNFKSLESVEFLEMYGSRNTNITSLEDLLPKLKSSNRISIRLFTALYDFSLFKDIADAMTEDAQWYVRTCGPGTVTLQQMQESATGDFTPDN</sequence>
<evidence type="ECO:0000313" key="10">
    <source>
        <dbReference type="Proteomes" id="UP001162960"/>
    </source>
</evidence>
<evidence type="ECO:0000256" key="1">
    <source>
        <dbReference type="ARBA" id="ARBA00004191"/>
    </source>
</evidence>
<dbReference type="EMBL" id="CP083685">
    <property type="protein sequence ID" value="UYU89455.1"/>
    <property type="molecule type" value="Genomic_DNA"/>
</dbReference>
<dbReference type="PROSITE" id="PS51257">
    <property type="entry name" value="PROKAR_LIPOPROTEIN"/>
    <property type="match status" value="1"/>
</dbReference>
<protein>
    <submittedName>
        <fullName evidence="8">Receptor</fullName>
    </submittedName>
</protein>
<keyword evidence="3" id="KW-0964">Secreted</keyword>
<dbReference type="SUPFAM" id="SSF52058">
    <property type="entry name" value="L domain-like"/>
    <property type="match status" value="1"/>
</dbReference>
<dbReference type="AlphaFoldDB" id="A0A139KMB0"/>
<dbReference type="InterPro" id="IPR036941">
    <property type="entry name" value="Rcpt_L-dom_sf"/>
</dbReference>
<dbReference type="InterPro" id="IPR051648">
    <property type="entry name" value="CWI-Assembly_Regulator"/>
</dbReference>
<accession>A0A139KMB0</accession>
<evidence type="ECO:0000313" key="8">
    <source>
        <dbReference type="EMBL" id="UYU89455.1"/>
    </source>
</evidence>
<organism evidence="8 10">
    <name type="scientific">Bacteroides thetaiotaomicron</name>
    <dbReference type="NCBI Taxonomy" id="818"/>
    <lineage>
        <taxon>Bacteria</taxon>
        <taxon>Pseudomonadati</taxon>
        <taxon>Bacteroidota</taxon>
        <taxon>Bacteroidia</taxon>
        <taxon>Bacteroidales</taxon>
        <taxon>Bacteroidaceae</taxon>
        <taxon>Bacteroides</taxon>
    </lineage>
</organism>
<dbReference type="Gene3D" id="2.60.40.2340">
    <property type="match status" value="1"/>
</dbReference>
<name>A0A139KMB0_BACT4</name>
<dbReference type="Proteomes" id="UP001162960">
    <property type="component" value="Chromosome"/>
</dbReference>
<comment type="subcellular location">
    <subcellularLocation>
        <location evidence="1">Secreted</location>
        <location evidence="1">Cell wall</location>
    </subcellularLocation>
</comment>
<evidence type="ECO:0000256" key="6">
    <source>
        <dbReference type="SAM" id="SignalP"/>
    </source>
</evidence>
<dbReference type="PANTHER" id="PTHR31018:SF3">
    <property type="entry name" value="RECEPTOR PROTEIN-TYROSINE KINASE"/>
    <property type="match status" value="1"/>
</dbReference>
<feature type="signal peptide" evidence="6">
    <location>
        <begin position="1"/>
        <end position="21"/>
    </location>
</feature>
<dbReference type="PANTHER" id="PTHR31018">
    <property type="entry name" value="SPORULATION-SPECIFIC PROTEIN-RELATED"/>
    <property type="match status" value="1"/>
</dbReference>
<keyword evidence="8" id="KW-0675">Receptor</keyword>
<dbReference type="RefSeq" id="WP_048693894.1">
    <property type="nucleotide sequence ID" value="NZ_CP083680.1"/>
</dbReference>
<dbReference type="EMBL" id="CP083680">
    <property type="protein sequence ID" value="UYU69051.1"/>
    <property type="molecule type" value="Genomic_DNA"/>
</dbReference>
<reference evidence="8 9" key="1">
    <citation type="submission" date="2021-06" db="EMBL/GenBank/DDBJ databases">
        <title>Interrogation of the integrated mobile genetic elements in gut-associated Bacteroides with a consensus prediction approach.</title>
        <authorList>
            <person name="Campbell D.E."/>
            <person name="Leigh J.R."/>
            <person name="Kim T."/>
            <person name="England W."/>
            <person name="Whitaker R.J."/>
            <person name="Degnan P.H."/>
        </authorList>
    </citation>
    <scope>NUCLEOTIDE SEQUENCE</scope>
    <source>
        <strain evidence="8">VPI-3443</strain>
        <strain evidence="7 9">WAL8669</strain>
    </source>
</reference>
<evidence type="ECO:0000256" key="4">
    <source>
        <dbReference type="ARBA" id="ARBA00022729"/>
    </source>
</evidence>
<dbReference type="Gene3D" id="3.80.20.20">
    <property type="entry name" value="Receptor L-domain"/>
    <property type="match status" value="1"/>
</dbReference>
<evidence type="ECO:0000313" key="9">
    <source>
        <dbReference type="Proteomes" id="UP001156218"/>
    </source>
</evidence>
<evidence type="ECO:0000256" key="3">
    <source>
        <dbReference type="ARBA" id="ARBA00022525"/>
    </source>
</evidence>
<gene>
    <name evidence="7" type="ORF">KQP68_12600</name>
    <name evidence="8" type="ORF">KQP74_16035</name>
</gene>
<proteinExistence type="predicted"/>
<keyword evidence="4 6" id="KW-0732">Signal</keyword>
<evidence type="ECO:0000256" key="2">
    <source>
        <dbReference type="ARBA" id="ARBA00022512"/>
    </source>
</evidence>
<dbReference type="GO" id="GO:0030313">
    <property type="term" value="C:cell envelope"/>
    <property type="evidence" value="ECO:0007669"/>
    <property type="project" value="UniProtKB-SubCell"/>
</dbReference>
<evidence type="ECO:0000313" key="7">
    <source>
        <dbReference type="EMBL" id="UYU69051.1"/>
    </source>
</evidence>
<dbReference type="Proteomes" id="UP001156218">
    <property type="component" value="Chromosome"/>
</dbReference>
<feature type="chain" id="PRO_5014531173" evidence="6">
    <location>
        <begin position="22"/>
        <end position="604"/>
    </location>
</feature>
<keyword evidence="5" id="KW-0325">Glycoprotein</keyword>